<sequence>MISKFAKIIFVLTSLAPVLISLSLSLTDSSTEIRISLILLALILFLLAKVTLEEIAKNGEIEPIKIISLKTADHEVLAYLVTYLVPFLASISVQNAIIIYTIIFISIYNSNAYHFNPLIGLLKYHFYQIETESNVSYILITKKEIRNVQMIKHISHITDYLVIDKDIV</sequence>
<evidence type="ECO:0000256" key="1">
    <source>
        <dbReference type="SAM" id="Phobius"/>
    </source>
</evidence>
<dbReference type="EMBL" id="RQHU01000029">
    <property type="protein sequence ID" value="TGN10293.1"/>
    <property type="molecule type" value="Genomic_DNA"/>
</dbReference>
<evidence type="ECO:0000313" key="2">
    <source>
        <dbReference type="EMBL" id="TGN10293.1"/>
    </source>
</evidence>
<dbReference type="AlphaFoldDB" id="A0A6H3NLB8"/>
<keyword evidence="1" id="KW-0812">Transmembrane</keyword>
<accession>A0A6H3NLB8</accession>
<dbReference type="Proteomes" id="UP000297649">
    <property type="component" value="Unassembled WGS sequence"/>
</dbReference>
<proteinExistence type="predicted"/>
<feature type="transmembrane region" description="Helical" evidence="1">
    <location>
        <begin position="76"/>
        <end position="108"/>
    </location>
</feature>
<keyword evidence="1" id="KW-1133">Transmembrane helix</keyword>
<keyword evidence="1" id="KW-0472">Membrane</keyword>
<dbReference type="RefSeq" id="WP_135781549.1">
    <property type="nucleotide sequence ID" value="NZ_JAIZBL010000008.1"/>
</dbReference>
<protein>
    <submittedName>
        <fullName evidence="2">Uncharacterized protein</fullName>
    </submittedName>
</protein>
<organism evidence="2 3">
    <name type="scientific">Leptospira bandrabouensis</name>
    <dbReference type="NCBI Taxonomy" id="2484903"/>
    <lineage>
        <taxon>Bacteria</taxon>
        <taxon>Pseudomonadati</taxon>
        <taxon>Spirochaetota</taxon>
        <taxon>Spirochaetia</taxon>
        <taxon>Leptospirales</taxon>
        <taxon>Leptospiraceae</taxon>
        <taxon>Leptospira</taxon>
    </lineage>
</organism>
<feature type="transmembrane region" description="Helical" evidence="1">
    <location>
        <begin position="35"/>
        <end position="55"/>
    </location>
</feature>
<evidence type="ECO:0000313" key="3">
    <source>
        <dbReference type="Proteomes" id="UP000297649"/>
    </source>
</evidence>
<gene>
    <name evidence="2" type="ORF">EHR08_19475</name>
</gene>
<reference evidence="2" key="1">
    <citation type="journal article" date="2019" name="PLoS Negl. Trop. Dis.">
        <title>Revisiting the worldwide diversity of Leptospira species in the environment.</title>
        <authorList>
            <person name="Vincent A.T."/>
            <person name="Schiettekatte O."/>
            <person name="Bourhy P."/>
            <person name="Veyrier F.J."/>
            <person name="Picardeau M."/>
        </authorList>
    </citation>
    <scope>NUCLEOTIDE SEQUENCE [LARGE SCALE GENOMIC DNA]</scope>
    <source>
        <strain evidence="2">201601109</strain>
    </source>
</reference>
<comment type="caution">
    <text evidence="2">The sequence shown here is derived from an EMBL/GenBank/DDBJ whole genome shotgun (WGS) entry which is preliminary data.</text>
</comment>
<keyword evidence="3" id="KW-1185">Reference proteome</keyword>
<name>A0A6H3NLB8_9LEPT</name>